<name>A0A1F5A9Y8_9BACT</name>
<evidence type="ECO:0000256" key="5">
    <source>
        <dbReference type="ARBA" id="ARBA00022989"/>
    </source>
</evidence>
<proteinExistence type="inferred from homology"/>
<evidence type="ECO:0000313" key="9">
    <source>
        <dbReference type="Proteomes" id="UP000177701"/>
    </source>
</evidence>
<keyword evidence="5" id="KW-1133">Transmembrane helix</keyword>
<dbReference type="AlphaFoldDB" id="A0A1F5A9Y8"/>
<evidence type="ECO:0000256" key="3">
    <source>
        <dbReference type="ARBA" id="ARBA00022475"/>
    </source>
</evidence>
<dbReference type="GO" id="GO:0005886">
    <property type="term" value="C:plasma membrane"/>
    <property type="evidence" value="ECO:0007669"/>
    <property type="project" value="UniProtKB-SubCell"/>
</dbReference>
<evidence type="ECO:0000256" key="4">
    <source>
        <dbReference type="ARBA" id="ARBA00022692"/>
    </source>
</evidence>
<feature type="non-terminal residue" evidence="8">
    <location>
        <position position="129"/>
    </location>
</feature>
<dbReference type="EMBL" id="MEYH01000059">
    <property type="protein sequence ID" value="OGD15349.1"/>
    <property type="molecule type" value="Genomic_DNA"/>
</dbReference>
<keyword evidence="7" id="KW-0813">Transport</keyword>
<sequence>MRKYKIKKLDMEMNMAPLIDIVFLLLIFFMVASTLDINEVRATIQLPQVDMETSIEKDVVNLYLDKTGMIYAGNENISWDMLQDYLKEKHTKFSEGIEVYADKEVDFEYIARLMAAANKVKIQQIIFRL</sequence>
<protein>
    <recommendedName>
        <fullName evidence="10">Biopolymer transporter ExbD</fullName>
    </recommendedName>
</protein>
<dbReference type="Gene3D" id="3.30.420.270">
    <property type="match status" value="1"/>
</dbReference>
<reference evidence="8 9" key="1">
    <citation type="journal article" date="2016" name="Nat. Commun.">
        <title>Thousands of microbial genomes shed light on interconnected biogeochemical processes in an aquifer system.</title>
        <authorList>
            <person name="Anantharaman K."/>
            <person name="Brown C.T."/>
            <person name="Hug L.A."/>
            <person name="Sharon I."/>
            <person name="Castelle C.J."/>
            <person name="Probst A.J."/>
            <person name="Thomas B.C."/>
            <person name="Singh A."/>
            <person name="Wilkins M.J."/>
            <person name="Karaoz U."/>
            <person name="Brodie E.L."/>
            <person name="Williams K.H."/>
            <person name="Hubbard S.S."/>
            <person name="Banfield J.F."/>
        </authorList>
    </citation>
    <scope>NUCLEOTIDE SEQUENCE [LARGE SCALE GENOMIC DNA]</scope>
</reference>
<evidence type="ECO:0008006" key="10">
    <source>
        <dbReference type="Google" id="ProtNLM"/>
    </source>
</evidence>
<keyword evidence="6" id="KW-0472">Membrane</keyword>
<evidence type="ECO:0000313" key="8">
    <source>
        <dbReference type="EMBL" id="OGD15349.1"/>
    </source>
</evidence>
<gene>
    <name evidence="8" type="ORF">A2V47_06630</name>
</gene>
<evidence type="ECO:0000256" key="7">
    <source>
        <dbReference type="RuleBase" id="RU003879"/>
    </source>
</evidence>
<keyword evidence="3" id="KW-1003">Cell membrane</keyword>
<keyword evidence="4 7" id="KW-0812">Transmembrane</keyword>
<dbReference type="PANTHER" id="PTHR30558">
    <property type="entry name" value="EXBD MEMBRANE COMPONENT OF PMF-DRIVEN MACROMOLECULE IMPORT SYSTEM"/>
    <property type="match status" value="1"/>
</dbReference>
<dbReference type="Proteomes" id="UP000177701">
    <property type="component" value="Unassembled WGS sequence"/>
</dbReference>
<comment type="similarity">
    <text evidence="2 7">Belongs to the ExbD/TolR family.</text>
</comment>
<dbReference type="GO" id="GO:0022857">
    <property type="term" value="F:transmembrane transporter activity"/>
    <property type="evidence" value="ECO:0007669"/>
    <property type="project" value="InterPro"/>
</dbReference>
<evidence type="ECO:0000256" key="1">
    <source>
        <dbReference type="ARBA" id="ARBA00004162"/>
    </source>
</evidence>
<accession>A0A1F5A9Y8</accession>
<evidence type="ECO:0000256" key="2">
    <source>
        <dbReference type="ARBA" id="ARBA00005811"/>
    </source>
</evidence>
<dbReference type="STRING" id="1797291.A2V47_06630"/>
<dbReference type="GO" id="GO:0015031">
    <property type="term" value="P:protein transport"/>
    <property type="evidence" value="ECO:0007669"/>
    <property type="project" value="UniProtKB-KW"/>
</dbReference>
<keyword evidence="7" id="KW-0653">Protein transport</keyword>
<dbReference type="Pfam" id="PF02472">
    <property type="entry name" value="ExbD"/>
    <property type="match status" value="1"/>
</dbReference>
<evidence type="ECO:0000256" key="6">
    <source>
        <dbReference type="ARBA" id="ARBA00023136"/>
    </source>
</evidence>
<dbReference type="PANTHER" id="PTHR30558:SF3">
    <property type="entry name" value="BIOPOLYMER TRANSPORT PROTEIN EXBD-RELATED"/>
    <property type="match status" value="1"/>
</dbReference>
<dbReference type="InterPro" id="IPR003400">
    <property type="entry name" value="ExbD"/>
</dbReference>
<organism evidence="8 9">
    <name type="scientific">Candidatus Sediminicultor quintus</name>
    <dbReference type="NCBI Taxonomy" id="1797291"/>
    <lineage>
        <taxon>Bacteria</taxon>
        <taxon>Pseudomonadati</taxon>
        <taxon>Atribacterota</taxon>
        <taxon>Candidatus Phoenicimicrobiia</taxon>
        <taxon>Candidatus Pheonicimicrobiales</taxon>
        <taxon>Candidatus Phoenicimicrobiaceae</taxon>
        <taxon>Candidatus Sediminicultor</taxon>
    </lineage>
</organism>
<comment type="subcellular location">
    <subcellularLocation>
        <location evidence="1">Cell membrane</location>
        <topology evidence="1">Single-pass membrane protein</topology>
    </subcellularLocation>
    <subcellularLocation>
        <location evidence="7">Cell membrane</location>
        <topology evidence="7">Single-pass type II membrane protein</topology>
    </subcellularLocation>
</comment>
<comment type="caution">
    <text evidence="8">The sequence shown here is derived from an EMBL/GenBank/DDBJ whole genome shotgun (WGS) entry which is preliminary data.</text>
</comment>